<reference evidence="1" key="1">
    <citation type="journal article" date="2020" name="Stud. Mycol.">
        <title>101 Dothideomycetes genomes: a test case for predicting lifestyles and emergence of pathogens.</title>
        <authorList>
            <person name="Haridas S."/>
            <person name="Albert R."/>
            <person name="Binder M."/>
            <person name="Bloem J."/>
            <person name="Labutti K."/>
            <person name="Salamov A."/>
            <person name="Andreopoulos B."/>
            <person name="Baker S."/>
            <person name="Barry K."/>
            <person name="Bills G."/>
            <person name="Bluhm B."/>
            <person name="Cannon C."/>
            <person name="Castanera R."/>
            <person name="Culley D."/>
            <person name="Daum C."/>
            <person name="Ezra D."/>
            <person name="Gonzalez J."/>
            <person name="Henrissat B."/>
            <person name="Kuo A."/>
            <person name="Liang C."/>
            <person name="Lipzen A."/>
            <person name="Lutzoni F."/>
            <person name="Magnuson J."/>
            <person name="Mondo S."/>
            <person name="Nolan M."/>
            <person name="Ohm R."/>
            <person name="Pangilinan J."/>
            <person name="Park H.-J."/>
            <person name="Ramirez L."/>
            <person name="Alfaro M."/>
            <person name="Sun H."/>
            <person name="Tritt A."/>
            <person name="Yoshinaga Y."/>
            <person name="Zwiers L.-H."/>
            <person name="Turgeon B."/>
            <person name="Goodwin S."/>
            <person name="Spatafora J."/>
            <person name="Crous P."/>
            <person name="Grigoriev I."/>
        </authorList>
    </citation>
    <scope>NUCLEOTIDE SEQUENCE</scope>
    <source>
        <strain evidence="1">CBS 183.55</strain>
    </source>
</reference>
<organism evidence="1 2">
    <name type="scientific">Didymella exigua CBS 183.55</name>
    <dbReference type="NCBI Taxonomy" id="1150837"/>
    <lineage>
        <taxon>Eukaryota</taxon>
        <taxon>Fungi</taxon>
        <taxon>Dikarya</taxon>
        <taxon>Ascomycota</taxon>
        <taxon>Pezizomycotina</taxon>
        <taxon>Dothideomycetes</taxon>
        <taxon>Pleosporomycetidae</taxon>
        <taxon>Pleosporales</taxon>
        <taxon>Pleosporineae</taxon>
        <taxon>Didymellaceae</taxon>
        <taxon>Didymella</taxon>
    </lineage>
</organism>
<dbReference type="Proteomes" id="UP000800082">
    <property type="component" value="Unassembled WGS sequence"/>
</dbReference>
<evidence type="ECO:0000313" key="2">
    <source>
        <dbReference type="Proteomes" id="UP000800082"/>
    </source>
</evidence>
<keyword evidence="2" id="KW-1185">Reference proteome</keyword>
<proteinExistence type="predicted"/>
<evidence type="ECO:0000313" key="1">
    <source>
        <dbReference type="EMBL" id="KAF1930856.1"/>
    </source>
</evidence>
<protein>
    <submittedName>
        <fullName evidence="1">Uncharacterized protein</fullName>
    </submittedName>
</protein>
<sequence length="380" mass="41567">MANSYSLGHAPDGHEHNQMASLNNQACLDSSGLQFRSPYQQYAQEGSRHMYERKDDPWCLVENNLGGTARAQEDGVEETCSCGNHEYGNQALVNDCQSGDSDQPPPSGKTMALGYQQADHLGNNFGPFQPRCTEATYDGTWDQSTPVGGSTWSYGRQQNGYAGSDQKSLFRWHPFIPQASESTKLLGLNEQMKMGYSCGDTETRPQVSGGPQYEQVVEAPARDNDMMSEASIDLEQDLAEIQTASRDNAPSVSYGYPGIFDTNQPWSPWTALGNASLYTDVDRFSGRIEVLKTEEMTDTSQDAASSYVMVDETSSASSFPVQTEGNMADSAATLRQQHPQPLNNEDLVVYTDLHGMAPMIAQQEASGAQIVLDLASLYPL</sequence>
<dbReference type="OrthoDB" id="10563086at2759"/>
<dbReference type="RefSeq" id="XP_033451104.1">
    <property type="nucleotide sequence ID" value="XM_033589227.1"/>
</dbReference>
<dbReference type="GeneID" id="54346874"/>
<accession>A0A6A5RX38</accession>
<gene>
    <name evidence="1" type="ORF">M421DRAFT_3136</name>
</gene>
<dbReference type="AlphaFoldDB" id="A0A6A5RX38"/>
<dbReference type="EMBL" id="ML978962">
    <property type="protein sequence ID" value="KAF1930856.1"/>
    <property type="molecule type" value="Genomic_DNA"/>
</dbReference>
<name>A0A6A5RX38_9PLEO</name>